<dbReference type="InterPro" id="IPR027417">
    <property type="entry name" value="P-loop_NTPase"/>
</dbReference>
<dbReference type="STRING" id="742817.HMPREF9449_00543"/>
<dbReference type="Gene3D" id="3.40.50.300">
    <property type="entry name" value="P-loop containing nucleotide triphosphate hydrolases"/>
    <property type="match status" value="2"/>
</dbReference>
<dbReference type="Pfam" id="PF04851">
    <property type="entry name" value="ResIII"/>
    <property type="match status" value="1"/>
</dbReference>
<accession>H1DE57</accession>
<dbReference type="EMBL" id="ADMC01000005">
    <property type="protein sequence ID" value="EHP50854.1"/>
    <property type="molecule type" value="Genomic_DNA"/>
</dbReference>
<reference evidence="3 4" key="1">
    <citation type="submission" date="2012-01" db="EMBL/GenBank/DDBJ databases">
        <title>The Genome Sequence of Odoribacter laneus YIT 12061.</title>
        <authorList>
            <consortium name="The Broad Institute Genome Sequencing Platform"/>
            <person name="Earl A."/>
            <person name="Ward D."/>
            <person name="Feldgarden M."/>
            <person name="Gevers D."/>
            <person name="Morotomi M."/>
            <person name="Young S.K."/>
            <person name="Zeng Q."/>
            <person name="Gargeya S."/>
            <person name="Fitzgerald M."/>
            <person name="Haas B."/>
            <person name="Abouelleil A."/>
            <person name="Alvarado L."/>
            <person name="Arachchi H.M."/>
            <person name="Berlin A."/>
            <person name="Chapman S.B."/>
            <person name="Gearin G."/>
            <person name="Goldberg J."/>
            <person name="Griggs A."/>
            <person name="Gujja S."/>
            <person name="Hansen M."/>
            <person name="Heiman D."/>
            <person name="Howarth C."/>
            <person name="Larimer J."/>
            <person name="Lui A."/>
            <person name="MacDonald P.J.P."/>
            <person name="McCowen C."/>
            <person name="Montmayeur A."/>
            <person name="Murphy C."/>
            <person name="Neiman D."/>
            <person name="Pearson M."/>
            <person name="Priest M."/>
            <person name="Roberts A."/>
            <person name="Saif S."/>
            <person name="Shea T."/>
            <person name="Sisk P."/>
            <person name="Stolte C."/>
            <person name="Sykes S."/>
            <person name="Wortman J."/>
            <person name="Nusbaum C."/>
            <person name="Birren B."/>
        </authorList>
    </citation>
    <scope>NUCLEOTIDE SEQUENCE [LARGE SCALE GENOMIC DNA]</scope>
    <source>
        <strain evidence="3 4">YIT 12061</strain>
    </source>
</reference>
<dbReference type="GO" id="GO:0016787">
    <property type="term" value="F:hydrolase activity"/>
    <property type="evidence" value="ECO:0007669"/>
    <property type="project" value="InterPro"/>
</dbReference>
<evidence type="ECO:0000259" key="2">
    <source>
        <dbReference type="PROSITE" id="PS51194"/>
    </source>
</evidence>
<dbReference type="HOGENOM" id="CLU_345754_0_0_10"/>
<dbReference type="eggNOG" id="COG1061">
    <property type="taxonomic scope" value="Bacteria"/>
</dbReference>
<dbReference type="PROSITE" id="PS51192">
    <property type="entry name" value="HELICASE_ATP_BIND_1"/>
    <property type="match status" value="1"/>
</dbReference>
<dbReference type="SMART" id="SM00490">
    <property type="entry name" value="HELICc"/>
    <property type="match status" value="1"/>
</dbReference>
<dbReference type="PANTHER" id="PTHR47396:SF1">
    <property type="entry name" value="ATP-DEPENDENT HELICASE IRC3-RELATED"/>
    <property type="match status" value="1"/>
</dbReference>
<feature type="domain" description="Helicase ATP-binding" evidence="1">
    <location>
        <begin position="1"/>
        <end position="137"/>
    </location>
</feature>
<dbReference type="InterPro" id="IPR014001">
    <property type="entry name" value="Helicase_ATP-bd"/>
</dbReference>
<dbReference type="PROSITE" id="PS51194">
    <property type="entry name" value="HELICASE_CTER"/>
    <property type="match status" value="1"/>
</dbReference>
<dbReference type="PANTHER" id="PTHR47396">
    <property type="entry name" value="TYPE I RESTRICTION ENZYME ECOKI R PROTEIN"/>
    <property type="match status" value="1"/>
</dbReference>
<name>H1DE57_9BACT</name>
<dbReference type="AlphaFoldDB" id="H1DE57"/>
<proteinExistence type="predicted"/>
<dbReference type="Proteomes" id="UP000004892">
    <property type="component" value="Unassembled WGS sequence"/>
</dbReference>
<dbReference type="SMART" id="SM00487">
    <property type="entry name" value="DEXDc"/>
    <property type="match status" value="1"/>
</dbReference>
<gene>
    <name evidence="3" type="ORF">HMPREF9449_00543</name>
</gene>
<dbReference type="Pfam" id="PF00271">
    <property type="entry name" value="Helicase_C"/>
    <property type="match status" value="1"/>
</dbReference>
<evidence type="ECO:0000259" key="1">
    <source>
        <dbReference type="PROSITE" id="PS51192"/>
    </source>
</evidence>
<dbReference type="InterPro" id="IPR006935">
    <property type="entry name" value="Helicase/UvrB_N"/>
</dbReference>
<dbReference type="GO" id="GO:0005524">
    <property type="term" value="F:ATP binding"/>
    <property type="evidence" value="ECO:0007669"/>
    <property type="project" value="InterPro"/>
</dbReference>
<dbReference type="SUPFAM" id="SSF52540">
    <property type="entry name" value="P-loop containing nucleoside triphosphate hydrolases"/>
    <property type="match status" value="1"/>
</dbReference>
<sequence length="817" mass="95364">MVQMPTGTGKTYLLAAYVYDWVKRNESIVWIVAHRRELIQQIKDSVEQIMESMDEHISENLSDKVKVVSIQWLSQNNSAVKESPGLIVIDEAHHAVAKTYTTVIRDYPKAKILGVTATPCRLTKHGFTDIFDILLQSWTTNRFIAEERLSLYDYMSVKIDSEEQKNICSLKKRGSDGDFSIREMSEKLDVRPSLQRLCNTVLKYAANKKGIVYAIDIDHAEHIAEFYSQHGIKSIVISSKTPDAERKQLLKRFKDTDSCASGNIKSFDDIQVLVNVDLFSEGFDCPDVEFIQLARPTLSLAKYLQQVGRGMRVFEGKKYCLILDNVGLFHIFGLPSDDRDWQAMFEGKISGKGNLKQAEEDFLEMPSLNASLQQDFSPDERTEMVSVMTHDGQRHDLDAAHGYKLIMGADGSVGVSDKGGKEILPCIYRKIELKLHGIAKLYSRRKIDRERPWIDLRNGIRFVLQPKLLKFEFLQFSTADGVNLYPRVQTRVMDENSFVTEAALVHGISDGLRFRNFYIPNNEMPKLFVFKEKMDNISLFEDESGKLFFKQKWKAELHPILLEEWINEKKRWTDMVEDFEHRVKECQKTRLFRYPLPVELDCGCNLSDYEEPLDIRITRKDKKVYNTFCRDIRLGRWKSTGSYTEIFRQAYGIRVVRNWEGKYLLRTRFFEKLSRQEDPKYDYAELLDDAYLHLIEDGKEYYVDLGSKVCFNQIPELIQIGFVKFQKDNDMYFPLDYRLSRCIPYRRGEIVGGNDICFIGKHIVLLKNHQSAYYIRQRYSDDKRFIICKNKDAFIGETQYELFYDNKTPYEIRQMKH</sequence>
<evidence type="ECO:0008006" key="5">
    <source>
        <dbReference type="Google" id="ProtNLM"/>
    </source>
</evidence>
<evidence type="ECO:0000313" key="3">
    <source>
        <dbReference type="EMBL" id="EHP50854.1"/>
    </source>
</evidence>
<organism evidence="3 4">
    <name type="scientific">Odoribacter laneus YIT 12061</name>
    <dbReference type="NCBI Taxonomy" id="742817"/>
    <lineage>
        <taxon>Bacteria</taxon>
        <taxon>Pseudomonadati</taxon>
        <taxon>Bacteroidota</taxon>
        <taxon>Bacteroidia</taxon>
        <taxon>Bacteroidales</taxon>
        <taxon>Odoribacteraceae</taxon>
        <taxon>Odoribacter</taxon>
    </lineage>
</organism>
<evidence type="ECO:0000313" key="4">
    <source>
        <dbReference type="Proteomes" id="UP000004892"/>
    </source>
</evidence>
<dbReference type="InterPro" id="IPR050742">
    <property type="entry name" value="Helicase_Restrict-Modif_Enz"/>
</dbReference>
<feature type="domain" description="Helicase C-terminal" evidence="2">
    <location>
        <begin position="193"/>
        <end position="363"/>
    </location>
</feature>
<protein>
    <recommendedName>
        <fullName evidence="5">Helicase ATP-binding domain-containing protein</fullName>
    </recommendedName>
</protein>
<dbReference type="PATRIC" id="fig|742817.3.peg.576"/>
<comment type="caution">
    <text evidence="3">The sequence shown here is derived from an EMBL/GenBank/DDBJ whole genome shotgun (WGS) entry which is preliminary data.</text>
</comment>
<dbReference type="GO" id="GO:0005829">
    <property type="term" value="C:cytosol"/>
    <property type="evidence" value="ECO:0007669"/>
    <property type="project" value="TreeGrafter"/>
</dbReference>
<dbReference type="InterPro" id="IPR001650">
    <property type="entry name" value="Helicase_C-like"/>
</dbReference>
<dbReference type="GO" id="GO:0003677">
    <property type="term" value="F:DNA binding"/>
    <property type="evidence" value="ECO:0007669"/>
    <property type="project" value="InterPro"/>
</dbReference>
<keyword evidence="4" id="KW-1185">Reference proteome</keyword>